<dbReference type="InterPro" id="IPR002937">
    <property type="entry name" value="Amino_oxidase"/>
</dbReference>
<organism evidence="2 3">
    <name type="scientific">Agromyces aurantiacus</name>
    <dbReference type="NCBI Taxonomy" id="165814"/>
    <lineage>
        <taxon>Bacteria</taxon>
        <taxon>Bacillati</taxon>
        <taxon>Actinomycetota</taxon>
        <taxon>Actinomycetes</taxon>
        <taxon>Micrococcales</taxon>
        <taxon>Microbacteriaceae</taxon>
        <taxon>Agromyces</taxon>
    </lineage>
</organism>
<dbReference type="InterPro" id="IPR036188">
    <property type="entry name" value="FAD/NAD-bd_sf"/>
</dbReference>
<dbReference type="SUPFAM" id="SSF51905">
    <property type="entry name" value="FAD/NAD(P)-binding domain"/>
    <property type="match status" value="1"/>
</dbReference>
<protein>
    <submittedName>
        <fullName evidence="2">FAD-dependent oxidoreductase</fullName>
    </submittedName>
</protein>
<dbReference type="Pfam" id="PF01593">
    <property type="entry name" value="Amino_oxidase"/>
    <property type="match status" value="1"/>
</dbReference>
<evidence type="ECO:0000259" key="1">
    <source>
        <dbReference type="Pfam" id="PF01593"/>
    </source>
</evidence>
<accession>A0ABV9R5P8</accession>
<dbReference type="RefSeq" id="WP_204391764.1">
    <property type="nucleotide sequence ID" value="NZ_JAFBBW010000001.1"/>
</dbReference>
<proteinExistence type="predicted"/>
<reference evidence="3" key="1">
    <citation type="journal article" date="2019" name="Int. J. Syst. Evol. Microbiol.">
        <title>The Global Catalogue of Microorganisms (GCM) 10K type strain sequencing project: providing services to taxonomists for standard genome sequencing and annotation.</title>
        <authorList>
            <consortium name="The Broad Institute Genomics Platform"/>
            <consortium name="The Broad Institute Genome Sequencing Center for Infectious Disease"/>
            <person name="Wu L."/>
            <person name="Ma J."/>
        </authorList>
    </citation>
    <scope>NUCLEOTIDE SEQUENCE [LARGE SCALE GENOMIC DNA]</scope>
    <source>
        <strain evidence="3">CGMCC 1.12192</strain>
    </source>
</reference>
<dbReference type="Gene3D" id="3.90.660.10">
    <property type="match status" value="1"/>
</dbReference>
<dbReference type="Proteomes" id="UP001595960">
    <property type="component" value="Unassembled WGS sequence"/>
</dbReference>
<sequence>MPHDGDADVIVVGAGLAGLRCAVRLAEAGHHVVVLEAEPVVGGRQRTDEVDGFLLDRGFQVLNPAYPAVRRWVDVDALGLRRFPVGVRVRRDGGVVELVDPRRHPGRIPSMLASGLVRPSDVVALARWAVPVLARPRAVIAGPDRTLREGWDRVGLRGPLRTEVLEPFLAGVLADGDGATSDSFARLLVRMFALGSPGVPERGIAALPVQLAEAARAAGAEIRLGRRVRRLRGRADRTGVEVDVAQSDALGARAVVVAVGPEAVADLVDVPAPETKGLQTWWFAADDAPATSALLSVDGRHRGPVVNTVVMSRTAPSYAPPGRHLVEATCLLPRAMDGATAPTEADVRRQLAEIWGADAAAWALLRRDDLPHALPAQPPPLRTTSPARIGPGRYVAGDHRDTASIQGALVSGDRVARAVLRDLRGAS</sequence>
<keyword evidence="3" id="KW-1185">Reference proteome</keyword>
<name>A0ABV9R5P8_9MICO</name>
<comment type="caution">
    <text evidence="2">The sequence shown here is derived from an EMBL/GenBank/DDBJ whole genome shotgun (WGS) entry which is preliminary data.</text>
</comment>
<feature type="domain" description="Amine oxidase" evidence="1">
    <location>
        <begin position="16"/>
        <end position="420"/>
    </location>
</feature>
<dbReference type="EMBL" id="JBHSJC010000001">
    <property type="protein sequence ID" value="MFC4828602.1"/>
    <property type="molecule type" value="Genomic_DNA"/>
</dbReference>
<gene>
    <name evidence="2" type="ORF">ACFPER_07375</name>
</gene>
<dbReference type="Gene3D" id="3.50.50.60">
    <property type="entry name" value="FAD/NAD(P)-binding domain"/>
    <property type="match status" value="2"/>
</dbReference>
<evidence type="ECO:0000313" key="3">
    <source>
        <dbReference type="Proteomes" id="UP001595960"/>
    </source>
</evidence>
<evidence type="ECO:0000313" key="2">
    <source>
        <dbReference type="EMBL" id="MFC4828602.1"/>
    </source>
</evidence>
<dbReference type="PANTHER" id="PTHR42841">
    <property type="entry name" value="AMINE OXIDASE"/>
    <property type="match status" value="1"/>
</dbReference>